<dbReference type="InterPro" id="IPR014284">
    <property type="entry name" value="RNA_pol_sigma-70_dom"/>
</dbReference>
<comment type="similarity">
    <text evidence="1">Belongs to the sigma-70 factor family. ECF subfamily.</text>
</comment>
<dbReference type="EMBL" id="JBBWSC010000015">
    <property type="protein sequence ID" value="MEL0539217.1"/>
    <property type="molecule type" value="Genomic_DNA"/>
</dbReference>
<dbReference type="Gene3D" id="1.10.1740.10">
    <property type="match status" value="1"/>
</dbReference>
<comment type="caution">
    <text evidence="8">The sequence shown here is derived from an EMBL/GenBank/DDBJ whole genome shotgun (WGS) entry which is preliminary data.</text>
</comment>
<keyword evidence="3" id="KW-0731">Sigma factor</keyword>
<evidence type="ECO:0000256" key="2">
    <source>
        <dbReference type="ARBA" id="ARBA00023015"/>
    </source>
</evidence>
<name>A0ABU9F1U2_9STAP</name>
<keyword evidence="5" id="KW-0804">Transcription</keyword>
<evidence type="ECO:0000256" key="5">
    <source>
        <dbReference type="ARBA" id="ARBA00023163"/>
    </source>
</evidence>
<dbReference type="InterPro" id="IPR039425">
    <property type="entry name" value="RNA_pol_sigma-70-like"/>
</dbReference>
<dbReference type="InterPro" id="IPR007627">
    <property type="entry name" value="RNA_pol_sigma70_r2"/>
</dbReference>
<feature type="coiled-coil region" evidence="6">
    <location>
        <begin position="121"/>
        <end position="170"/>
    </location>
</feature>
<dbReference type="Proteomes" id="UP001380601">
    <property type="component" value="Unassembled WGS sequence"/>
</dbReference>
<keyword evidence="6" id="KW-0175">Coiled coil</keyword>
<evidence type="ECO:0000256" key="4">
    <source>
        <dbReference type="ARBA" id="ARBA00023125"/>
    </source>
</evidence>
<evidence type="ECO:0000256" key="1">
    <source>
        <dbReference type="ARBA" id="ARBA00010641"/>
    </source>
</evidence>
<keyword evidence="2" id="KW-0805">Transcription regulation</keyword>
<organism evidence="8 9">
    <name type="scientific">Staphylococcus debuckii</name>
    <dbReference type="NCBI Taxonomy" id="2044912"/>
    <lineage>
        <taxon>Bacteria</taxon>
        <taxon>Bacillati</taxon>
        <taxon>Bacillota</taxon>
        <taxon>Bacilli</taxon>
        <taxon>Bacillales</taxon>
        <taxon>Staphylococcaceae</taxon>
        <taxon>Staphylococcus</taxon>
    </lineage>
</organism>
<dbReference type="RefSeq" id="WP_341612362.1">
    <property type="nucleotide sequence ID" value="NZ_JBBWSC010000015.1"/>
</dbReference>
<dbReference type="Pfam" id="PF04542">
    <property type="entry name" value="Sigma70_r2"/>
    <property type="match status" value="1"/>
</dbReference>
<gene>
    <name evidence="8" type="ORF">AADA34_10900</name>
</gene>
<dbReference type="SUPFAM" id="SSF88659">
    <property type="entry name" value="Sigma3 and sigma4 domains of RNA polymerase sigma factors"/>
    <property type="match status" value="1"/>
</dbReference>
<sequence>MINEDEFRYANFTFCERNNAMPQHPSEIITKITSLILRAQAEDKEAVNQLLILLQPLIRQRIQNKSIAFSDCDDLLQDISLRICRNIDKYQLSTNTPFDHFLNRLIKTSKFDYYRKQTRLNKQHQCLIEEARSQYETAVSEQSIEERLIIEEAREKLDSYCKKLSKLEQEVVQYILDDYSPQETAYAIGITEKAVYNALYRCKTKLRKEYKQYE</sequence>
<dbReference type="PANTHER" id="PTHR43133">
    <property type="entry name" value="RNA POLYMERASE ECF-TYPE SIGMA FACTO"/>
    <property type="match status" value="1"/>
</dbReference>
<accession>A0ABU9F1U2</accession>
<dbReference type="SUPFAM" id="SSF88946">
    <property type="entry name" value="Sigma2 domain of RNA polymerase sigma factors"/>
    <property type="match status" value="1"/>
</dbReference>
<feature type="domain" description="RNA polymerase sigma-70 region 2" evidence="7">
    <location>
        <begin position="55"/>
        <end position="119"/>
    </location>
</feature>
<dbReference type="InterPro" id="IPR036388">
    <property type="entry name" value="WH-like_DNA-bd_sf"/>
</dbReference>
<dbReference type="InterPro" id="IPR013324">
    <property type="entry name" value="RNA_pol_sigma_r3/r4-like"/>
</dbReference>
<dbReference type="PANTHER" id="PTHR43133:SF8">
    <property type="entry name" value="RNA POLYMERASE SIGMA FACTOR HI_1459-RELATED"/>
    <property type="match status" value="1"/>
</dbReference>
<protein>
    <submittedName>
        <fullName evidence="8">Sigma-70 family RNA polymerase sigma factor</fullName>
    </submittedName>
</protein>
<proteinExistence type="inferred from homology"/>
<evidence type="ECO:0000313" key="9">
    <source>
        <dbReference type="Proteomes" id="UP001380601"/>
    </source>
</evidence>
<dbReference type="NCBIfam" id="TIGR02937">
    <property type="entry name" value="sigma70-ECF"/>
    <property type="match status" value="1"/>
</dbReference>
<keyword evidence="4" id="KW-0238">DNA-binding</keyword>
<dbReference type="Gene3D" id="1.10.10.10">
    <property type="entry name" value="Winged helix-like DNA-binding domain superfamily/Winged helix DNA-binding domain"/>
    <property type="match status" value="1"/>
</dbReference>
<evidence type="ECO:0000256" key="3">
    <source>
        <dbReference type="ARBA" id="ARBA00023082"/>
    </source>
</evidence>
<evidence type="ECO:0000256" key="6">
    <source>
        <dbReference type="SAM" id="Coils"/>
    </source>
</evidence>
<keyword evidence="9" id="KW-1185">Reference proteome</keyword>
<evidence type="ECO:0000259" key="7">
    <source>
        <dbReference type="Pfam" id="PF04542"/>
    </source>
</evidence>
<evidence type="ECO:0000313" key="8">
    <source>
        <dbReference type="EMBL" id="MEL0539217.1"/>
    </source>
</evidence>
<reference evidence="8 9" key="1">
    <citation type="submission" date="2024-04" db="EMBL/GenBank/DDBJ databases">
        <title>Staphylococcus debuckii a clinical isolate.</title>
        <authorList>
            <person name="Magnan C."/>
            <person name="Plumet L."/>
            <person name="Morsli M."/>
            <person name="Molle V."/>
            <person name="Lavigne J.-P."/>
        </authorList>
    </citation>
    <scope>NUCLEOTIDE SEQUENCE [LARGE SCALE GENOMIC DNA]</scope>
    <source>
        <strain evidence="8 9">NSD001</strain>
    </source>
</reference>
<dbReference type="InterPro" id="IPR013325">
    <property type="entry name" value="RNA_pol_sigma_r2"/>
</dbReference>